<reference evidence="5 6" key="1">
    <citation type="submission" date="2009-12" db="EMBL/GenBank/DDBJ databases">
        <authorList>
            <person name="Shrivastava S."/>
            <person name="Madupu R."/>
            <person name="Durkin A.S."/>
            <person name="Torralba M."/>
            <person name="Methe B."/>
            <person name="Sutton G.G."/>
            <person name="Strausberg R.L."/>
            <person name="Nelson K.E."/>
        </authorList>
    </citation>
    <scope>NUCLEOTIDE SEQUENCE [LARGE SCALE GENOMIC DNA]</scope>
    <source>
        <strain evidence="5 6">W5455</strain>
    </source>
</reference>
<comment type="similarity">
    <text evidence="1 3">Belongs to the LeuD family. LeuD type 2 subfamily.</text>
</comment>
<name>A0ABP2HTR5_9BACT</name>
<keyword evidence="5" id="KW-0413">Isomerase</keyword>
<dbReference type="Gene3D" id="3.20.19.10">
    <property type="entry name" value="Aconitase, domain 4"/>
    <property type="match status" value="1"/>
</dbReference>
<dbReference type="HAMAP" id="MF_01032">
    <property type="entry name" value="LeuD_type2"/>
    <property type="match status" value="1"/>
</dbReference>
<evidence type="ECO:0000313" key="6">
    <source>
        <dbReference type="Proteomes" id="UP000006462"/>
    </source>
</evidence>
<dbReference type="EMBL" id="ADFP01000123">
    <property type="protein sequence ID" value="EFB89689.1"/>
    <property type="molecule type" value="Genomic_DNA"/>
</dbReference>
<dbReference type="GO" id="GO:0050075">
    <property type="term" value="F:maleate hydratase activity"/>
    <property type="evidence" value="ECO:0007669"/>
    <property type="project" value="UniProtKB-EC"/>
</dbReference>
<comment type="catalytic activity">
    <reaction evidence="3">
        <text>(2R,3S)-3-isopropylmalate = (2S)-2-isopropylmalate</text>
        <dbReference type="Rhea" id="RHEA:32287"/>
        <dbReference type="ChEBI" id="CHEBI:1178"/>
        <dbReference type="ChEBI" id="CHEBI:35121"/>
        <dbReference type="EC" id="4.2.1.33"/>
    </reaction>
</comment>
<dbReference type="InterPro" id="IPR000573">
    <property type="entry name" value="AconitaseA/IPMdHydase_ssu_swvl"/>
</dbReference>
<accession>A0ABP2HTR5</accession>
<dbReference type="EC" id="4.2.1.33" evidence="3"/>
<keyword evidence="3" id="KW-0028">Amino-acid biosynthesis</keyword>
<protein>
    <recommendedName>
        <fullName evidence="3">3-isopropylmalate dehydratase small subunit</fullName>
        <ecNumber evidence="3">4.2.1.33</ecNumber>
    </recommendedName>
    <alternativeName>
        <fullName evidence="3">Alpha-IPM isomerase</fullName>
        <shortName evidence="3">IPMI</shortName>
    </alternativeName>
    <alternativeName>
        <fullName evidence="3">Isopropylmalate isomerase</fullName>
    </alternativeName>
</protein>
<dbReference type="InterPro" id="IPR015928">
    <property type="entry name" value="Aconitase/3IPM_dehydase_swvl"/>
</dbReference>
<evidence type="ECO:0000256" key="3">
    <source>
        <dbReference type="HAMAP-Rule" id="MF_01032"/>
    </source>
</evidence>
<dbReference type="Proteomes" id="UP000006462">
    <property type="component" value="Unassembled WGS sequence"/>
</dbReference>
<dbReference type="InterPro" id="IPR033940">
    <property type="entry name" value="IPMI_Swivel"/>
</dbReference>
<dbReference type="Pfam" id="PF00694">
    <property type="entry name" value="Aconitase_C"/>
    <property type="match status" value="1"/>
</dbReference>
<keyword evidence="6" id="KW-1185">Reference proteome</keyword>
<evidence type="ECO:0000256" key="2">
    <source>
        <dbReference type="ARBA" id="ARBA00023239"/>
    </source>
</evidence>
<keyword evidence="2 3" id="KW-0456">Lyase</keyword>
<dbReference type="CDD" id="cd01577">
    <property type="entry name" value="IPMI_Swivel"/>
    <property type="match status" value="1"/>
</dbReference>
<sequence length="167" mass="17728">MEKIISGRASVFGSNIDTDQIYPGRFLSETDPDDVKRHAMAGADPDFAENFQPGGLIVAGTNFGCGSSREHAAVALKAAGVSAVVAESFARIFFRNGVNLGIPLVTCAGVSQKVKDGDRLVLDLSRSLLKNETSGEELPCEPVGDYALTILEAGGIKLLLKELYGRR</sequence>
<dbReference type="InterPro" id="IPR011827">
    <property type="entry name" value="LeuD_type2/HacB/DmdB"/>
</dbReference>
<dbReference type="GeneID" id="90986232"/>
<dbReference type="InterPro" id="IPR050075">
    <property type="entry name" value="LeuD"/>
</dbReference>
<comment type="function">
    <text evidence="3">Catalyzes the isomerization between 2-isopropylmalate and 3-isopropylmalate, via the formation of 2-isopropylmaleate.</text>
</comment>
<feature type="domain" description="Aconitase A/isopropylmalate dehydratase small subunit swivel" evidence="4">
    <location>
        <begin position="17"/>
        <end position="102"/>
    </location>
</feature>
<dbReference type="PANTHER" id="PTHR43345">
    <property type="entry name" value="3-ISOPROPYLMALATE DEHYDRATASE SMALL SUBUNIT 2-RELATED-RELATED"/>
    <property type="match status" value="1"/>
</dbReference>
<dbReference type="RefSeq" id="WP_009165863.1">
    <property type="nucleotide sequence ID" value="NZ_ADFP01000123.1"/>
</dbReference>
<dbReference type="SUPFAM" id="SSF52016">
    <property type="entry name" value="LeuD/IlvD-like"/>
    <property type="match status" value="1"/>
</dbReference>
<gene>
    <name evidence="3 5" type="primary">leuD</name>
    <name evidence="5" type="ORF">HMPREF7215_2424</name>
</gene>
<organism evidence="5 6">
    <name type="scientific">Pyramidobacter piscolens W5455</name>
    <dbReference type="NCBI Taxonomy" id="352165"/>
    <lineage>
        <taxon>Bacteria</taxon>
        <taxon>Thermotogati</taxon>
        <taxon>Synergistota</taxon>
        <taxon>Synergistia</taxon>
        <taxon>Synergistales</taxon>
        <taxon>Dethiosulfovibrionaceae</taxon>
        <taxon>Pyramidobacter</taxon>
    </lineage>
</organism>
<evidence type="ECO:0000259" key="4">
    <source>
        <dbReference type="Pfam" id="PF00694"/>
    </source>
</evidence>
<dbReference type="GO" id="GO:0003861">
    <property type="term" value="F:3-isopropylmalate dehydratase activity"/>
    <property type="evidence" value="ECO:0007669"/>
    <property type="project" value="UniProtKB-EC"/>
</dbReference>
<proteinExistence type="inferred from homology"/>
<evidence type="ECO:0000256" key="1">
    <source>
        <dbReference type="ARBA" id="ARBA00009869"/>
    </source>
</evidence>
<keyword evidence="3" id="KW-0100">Branched-chain amino acid biosynthesis</keyword>
<comment type="pathway">
    <text evidence="3">Amino-acid biosynthesis; L-leucine biosynthesis; L-leucine from 3-methyl-2-oxobutanoate: step 2/4.</text>
</comment>
<comment type="caution">
    <text evidence="5">The sequence shown here is derived from an EMBL/GenBank/DDBJ whole genome shotgun (WGS) entry which is preliminary data.</text>
</comment>
<dbReference type="GO" id="GO:0016853">
    <property type="term" value="F:isomerase activity"/>
    <property type="evidence" value="ECO:0007669"/>
    <property type="project" value="UniProtKB-KW"/>
</dbReference>
<dbReference type="NCBIfam" id="TIGR02087">
    <property type="entry name" value="LEUD_arch"/>
    <property type="match status" value="1"/>
</dbReference>
<comment type="subunit">
    <text evidence="3">Heterodimer of LeuC and LeuD.</text>
</comment>
<dbReference type="PANTHER" id="PTHR43345:SF2">
    <property type="entry name" value="3-ISOPROPYLMALATE DEHYDRATASE SMALL SUBUNIT 1"/>
    <property type="match status" value="1"/>
</dbReference>
<keyword evidence="3" id="KW-0432">Leucine biosynthesis</keyword>
<evidence type="ECO:0000313" key="5">
    <source>
        <dbReference type="EMBL" id="EFB89689.1"/>
    </source>
</evidence>
<dbReference type="GO" id="GO:0047508">
    <property type="term" value="F:(R)-2-methylmalate dehydratase activity"/>
    <property type="evidence" value="ECO:0007669"/>
    <property type="project" value="UniProtKB-EC"/>
</dbReference>